<proteinExistence type="predicted"/>
<dbReference type="PANTHER" id="PTHR11439:SF496">
    <property type="entry name" value="RNA-DIRECTED DNA POLYMERASE"/>
    <property type="match status" value="1"/>
</dbReference>
<feature type="non-terminal residue" evidence="1">
    <location>
        <position position="142"/>
    </location>
</feature>
<organism evidence="1">
    <name type="scientific">Tanacetum cinerariifolium</name>
    <name type="common">Dalmatian daisy</name>
    <name type="synonym">Chrysanthemum cinerariifolium</name>
    <dbReference type="NCBI Taxonomy" id="118510"/>
    <lineage>
        <taxon>Eukaryota</taxon>
        <taxon>Viridiplantae</taxon>
        <taxon>Streptophyta</taxon>
        <taxon>Embryophyta</taxon>
        <taxon>Tracheophyta</taxon>
        <taxon>Spermatophyta</taxon>
        <taxon>Magnoliopsida</taxon>
        <taxon>eudicotyledons</taxon>
        <taxon>Gunneridae</taxon>
        <taxon>Pentapetalae</taxon>
        <taxon>asterids</taxon>
        <taxon>campanulids</taxon>
        <taxon>Asterales</taxon>
        <taxon>Asteraceae</taxon>
        <taxon>Asteroideae</taxon>
        <taxon>Anthemideae</taxon>
        <taxon>Anthemidinae</taxon>
        <taxon>Tanacetum</taxon>
    </lineage>
</organism>
<protein>
    <recommendedName>
        <fullName evidence="2">Retrotransposon protein, putative, Ty1-copia subclass</fullName>
    </recommendedName>
</protein>
<dbReference type="CDD" id="cd09272">
    <property type="entry name" value="RNase_HI_RT_Ty1"/>
    <property type="match status" value="1"/>
</dbReference>
<dbReference type="PANTHER" id="PTHR11439">
    <property type="entry name" value="GAG-POL-RELATED RETROTRANSPOSON"/>
    <property type="match status" value="1"/>
</dbReference>
<dbReference type="EMBL" id="BKCJ011438334">
    <property type="protein sequence ID" value="GFD33690.1"/>
    <property type="molecule type" value="Genomic_DNA"/>
</dbReference>
<reference evidence="1" key="1">
    <citation type="journal article" date="2019" name="Sci. Rep.">
        <title>Draft genome of Tanacetum cinerariifolium, the natural source of mosquito coil.</title>
        <authorList>
            <person name="Yamashiro T."/>
            <person name="Shiraishi A."/>
            <person name="Satake H."/>
            <person name="Nakayama K."/>
        </authorList>
    </citation>
    <scope>NUCLEOTIDE SEQUENCE</scope>
</reference>
<feature type="non-terminal residue" evidence="1">
    <location>
        <position position="1"/>
    </location>
</feature>
<evidence type="ECO:0000313" key="1">
    <source>
        <dbReference type="EMBL" id="GFD33690.1"/>
    </source>
</evidence>
<dbReference type="AlphaFoldDB" id="A0A699VGL5"/>
<evidence type="ECO:0008006" key="2">
    <source>
        <dbReference type="Google" id="ProtNLM"/>
    </source>
</evidence>
<name>A0A699VGL5_TANCI</name>
<accession>A0A699VGL5</accession>
<gene>
    <name evidence="1" type="ORF">Tci_905659</name>
</gene>
<sequence>AYLDKIPKRYRMDGSKRGAIPMQVDYHLDKSQCAKSKDDKARIHNVPYASVVGSIMYAVRYTRPDCYCDAGFETDKDDTKPQTGYVFTLNGGAIVWKSSKQSTTAQNAAEAEYIAVAKEAVWIRKFVDELGVVPSNNYPIEM</sequence>
<comment type="caution">
    <text evidence="1">The sequence shown here is derived from an EMBL/GenBank/DDBJ whole genome shotgun (WGS) entry which is preliminary data.</text>
</comment>